<evidence type="ECO:0000256" key="11">
    <source>
        <dbReference type="ARBA" id="ARBA00023140"/>
    </source>
</evidence>
<feature type="region of interest" description="Disordered" evidence="15">
    <location>
        <begin position="344"/>
        <end position="420"/>
    </location>
</feature>
<dbReference type="InterPro" id="IPR001995">
    <property type="entry name" value="Peptidase_A2_cat"/>
</dbReference>
<dbReference type="InterPro" id="IPR025110">
    <property type="entry name" value="AMP-bd_C"/>
</dbReference>
<dbReference type="Pfam" id="PF13193">
    <property type="entry name" value="AMP-binding_C"/>
    <property type="match status" value="1"/>
</dbReference>
<keyword evidence="11" id="KW-0576">Peroxisome</keyword>
<dbReference type="GO" id="GO:0004497">
    <property type="term" value="F:monooxygenase activity"/>
    <property type="evidence" value="ECO:0007669"/>
    <property type="project" value="UniProtKB-KW"/>
</dbReference>
<evidence type="ECO:0000256" key="1">
    <source>
        <dbReference type="ARBA" id="ARBA00001946"/>
    </source>
</evidence>
<keyword evidence="12" id="KW-0455">Luminescence</keyword>
<proteinExistence type="inferred from homology"/>
<dbReference type="PANTHER" id="PTHR24096:SF423">
    <property type="entry name" value="GM05240P"/>
    <property type="match status" value="1"/>
</dbReference>
<sequence length="1213" mass="132441">MPVTIHNNVVSGPEERAIPAHLSFGQFLYDQLKNGGDNIALISAETGESVTYRYILQNSVNLAVSLRKLGLKKGDLVGLSSENRFEFIVAALAVMYCGGILSTLNITYTPGEISHLLKITKPKYIFTSPITSQNIYDCCQELSSQCKLIMFGDFEAVPDCIMYDNLIKDQVNVNDFTLTDVNGLEDTVAVMCSSGTTGLPKGVELTHVNFLTLSAHMNYYFDYVQSKKNNGIVTGLSLIPWFHAYGFITTFAVMAMNTKIVFLIRFDEQQYLETIQNYKINMTTIVPPLAVFLAKHPLVLKYDLSSLVEVWCGAAPLSKDIQKAVSESDYKDLIMPRITRATRAQIGHKAEEQGSDGYSDSDCDSVVEPRAHAGAATTQSRDAYDATEETRAQGSAALDHTLAGARTGAPAATEEPRARRGAALDHTLGEAQTGAPAAAPNTERLLSTMMESFARMQAETNRTFVETLRSLRHGGDTWSPVTSTPAASPSANTPAACGGNFSKCTARFDGQSRDPEVLEAFIDAVEVYKECAGVTDDHALRGLSMLLNGDAALWWRGARAAVGSWPDALARLRATYGVRKPAHMILREVFQCKQSECERAEVFVSKVRCLLIQLPYSVPNEMMVDIVYGLLHRRIRKRVSRDTITDIEHLLERARLTEDSITELKISNVPANNSNIPTVPDRSITTSSNATTSPKLTSNSNESSKRNRFRCSFCRSFSHAANECRKAANKVDSKDSSSKVGNTSVSTVSNTIRCYGCGQAGVVKSKCETCSGKSTSAPGKSADFNVVKGDFFATMMSSHPLVAISVVGKEGVAILDTGATHSVASPMLYSLLINNGIEFHETERYVGLADGSCHRKTIKTATVPVTLNSRRVNTEFMVFPGDDTRTLLGRDFIAQAEIVLDIAQESWHFADSPGDRYPFLQSFVLNSATVAQVEISDVSLRNDEGTSLSPEHRAALNEFLRDRVAQFASAGPPTDFAVHKIKVSETQEPLASPPFRLTGIDFIKQGYGLTEVTMACLVDLTSGEKVGSCGTPAPGMKVKVIDIENGQRLGPGKEGELWIKSPLRMKGYMGDRAASDELFDSEGYVRTGDIGYYDNEGYFYIVDRLKELIKYKGFQVAPAELEALLLQHSGVADAGVVGLPDEAAGELPLAFVVAQPNSKVTEKELVDFVASKVSPAKHLRGGVIFLKDIPKNASGKILRRELRKMLQKYKSKL</sequence>
<evidence type="ECO:0000256" key="3">
    <source>
        <dbReference type="ARBA" id="ARBA00006432"/>
    </source>
</evidence>
<evidence type="ECO:0000256" key="13">
    <source>
        <dbReference type="ARBA" id="ARBA00023262"/>
    </source>
</evidence>
<dbReference type="FunFam" id="3.30.300.30:FF:000007">
    <property type="entry name" value="4-coumarate--CoA ligase 2"/>
    <property type="match status" value="1"/>
</dbReference>
<reference evidence="17" key="1">
    <citation type="journal article" date="2021" name="G3 (Bethesda)">
        <title>Genome and transcriptome analysis of the beet armyworm Spodoptera exigua reveals targets for pest control. .</title>
        <authorList>
            <person name="Simon S."/>
            <person name="Breeschoten T."/>
            <person name="Jansen H.J."/>
            <person name="Dirks R.P."/>
            <person name="Schranz M.E."/>
            <person name="Ros V.I.D."/>
        </authorList>
    </citation>
    <scope>NUCLEOTIDE SEQUENCE</scope>
    <source>
        <strain evidence="17">TB_SE_WUR_2020</strain>
    </source>
</reference>
<keyword evidence="8" id="KW-0460">Magnesium</keyword>
<feature type="compositionally biased region" description="Low complexity" evidence="15">
    <location>
        <begin position="477"/>
        <end position="495"/>
    </location>
</feature>
<dbReference type="InterPro" id="IPR045851">
    <property type="entry name" value="AMP-bd_C_sf"/>
</dbReference>
<dbReference type="GO" id="GO:0008218">
    <property type="term" value="P:bioluminescence"/>
    <property type="evidence" value="ECO:0007669"/>
    <property type="project" value="UniProtKB-KW"/>
</dbReference>
<organism evidence="17 18">
    <name type="scientific">Spodoptera exigua</name>
    <name type="common">Beet armyworm</name>
    <name type="synonym">Noctua fulgens</name>
    <dbReference type="NCBI Taxonomy" id="7107"/>
    <lineage>
        <taxon>Eukaryota</taxon>
        <taxon>Metazoa</taxon>
        <taxon>Ecdysozoa</taxon>
        <taxon>Arthropoda</taxon>
        <taxon>Hexapoda</taxon>
        <taxon>Insecta</taxon>
        <taxon>Pterygota</taxon>
        <taxon>Neoptera</taxon>
        <taxon>Endopterygota</taxon>
        <taxon>Lepidoptera</taxon>
        <taxon>Glossata</taxon>
        <taxon>Ditrysia</taxon>
        <taxon>Noctuoidea</taxon>
        <taxon>Noctuidae</taxon>
        <taxon>Amphipyrinae</taxon>
        <taxon>Spodoptera</taxon>
    </lineage>
</organism>
<feature type="compositionally biased region" description="Basic and acidic residues" evidence="15">
    <location>
        <begin position="382"/>
        <end position="391"/>
    </location>
</feature>
<keyword evidence="10" id="KW-0503">Monooxygenase</keyword>
<feature type="compositionally biased region" description="Polar residues" evidence="15">
    <location>
        <begin position="672"/>
        <end position="702"/>
    </location>
</feature>
<evidence type="ECO:0000256" key="15">
    <source>
        <dbReference type="SAM" id="MobiDB-lite"/>
    </source>
</evidence>
<feature type="domain" description="Peptidase A2" evidence="16">
    <location>
        <begin position="811"/>
        <end position="892"/>
    </location>
</feature>
<dbReference type="EC" id="1.13.12.7" evidence="4"/>
<evidence type="ECO:0000256" key="4">
    <source>
        <dbReference type="ARBA" id="ARBA00012532"/>
    </source>
</evidence>
<evidence type="ECO:0000256" key="6">
    <source>
        <dbReference type="ARBA" id="ARBA00022801"/>
    </source>
</evidence>
<protein>
    <recommendedName>
        <fullName evidence="5">Luciferin 4-monooxygenase</fullName>
        <ecNumber evidence="4">1.13.12.7</ecNumber>
    </recommendedName>
</protein>
<evidence type="ECO:0000256" key="2">
    <source>
        <dbReference type="ARBA" id="ARBA00004275"/>
    </source>
</evidence>
<keyword evidence="7" id="KW-0547">Nucleotide-binding</keyword>
<dbReference type="SUPFAM" id="SSF56801">
    <property type="entry name" value="Acetyl-CoA synthetase-like"/>
    <property type="match status" value="2"/>
</dbReference>
<dbReference type="AlphaFoldDB" id="A0A922MMS8"/>
<evidence type="ECO:0000313" key="18">
    <source>
        <dbReference type="Proteomes" id="UP000814243"/>
    </source>
</evidence>
<dbReference type="PROSITE" id="PS50175">
    <property type="entry name" value="ASP_PROT_RETROV"/>
    <property type="match status" value="1"/>
</dbReference>
<evidence type="ECO:0000256" key="12">
    <source>
        <dbReference type="ARBA" id="ARBA00023223"/>
    </source>
</evidence>
<evidence type="ECO:0000256" key="5">
    <source>
        <dbReference type="ARBA" id="ARBA00019043"/>
    </source>
</evidence>
<dbReference type="GO" id="GO:0004190">
    <property type="term" value="F:aspartic-type endopeptidase activity"/>
    <property type="evidence" value="ECO:0007669"/>
    <property type="project" value="InterPro"/>
</dbReference>
<dbReference type="Gene3D" id="2.40.70.10">
    <property type="entry name" value="Acid Proteases"/>
    <property type="match status" value="1"/>
</dbReference>
<dbReference type="PROSITE" id="PS00455">
    <property type="entry name" value="AMP_BINDING"/>
    <property type="match status" value="1"/>
</dbReference>
<dbReference type="PANTHER" id="PTHR24096">
    <property type="entry name" value="LONG-CHAIN-FATTY-ACID--COA LIGASE"/>
    <property type="match status" value="1"/>
</dbReference>
<dbReference type="InterPro" id="IPR020845">
    <property type="entry name" value="AMP-binding_CS"/>
</dbReference>
<comment type="subcellular location">
    <subcellularLocation>
        <location evidence="2">Peroxisome</location>
    </subcellularLocation>
</comment>
<comment type="cofactor">
    <cofactor evidence="1">
        <name>Mg(2+)</name>
        <dbReference type="ChEBI" id="CHEBI:18420"/>
    </cofactor>
</comment>
<dbReference type="InterPro" id="IPR021109">
    <property type="entry name" value="Peptidase_aspartic_dom_sf"/>
</dbReference>
<evidence type="ECO:0000256" key="9">
    <source>
        <dbReference type="ARBA" id="ARBA00023002"/>
    </source>
</evidence>
<feature type="region of interest" description="Disordered" evidence="15">
    <location>
        <begin position="672"/>
        <end position="703"/>
    </location>
</feature>
<feature type="region of interest" description="Disordered" evidence="15">
    <location>
        <begin position="475"/>
        <end position="495"/>
    </location>
</feature>
<keyword evidence="13" id="KW-0599">Photoprotein</keyword>
<evidence type="ECO:0000256" key="10">
    <source>
        <dbReference type="ARBA" id="ARBA00023033"/>
    </source>
</evidence>
<dbReference type="Pfam" id="PF00501">
    <property type="entry name" value="AMP-binding"/>
    <property type="match status" value="2"/>
</dbReference>
<evidence type="ECO:0000256" key="14">
    <source>
        <dbReference type="ARBA" id="ARBA00048497"/>
    </source>
</evidence>
<comment type="caution">
    <text evidence="17">The sequence shown here is derived from an EMBL/GenBank/DDBJ whole genome shotgun (WGS) entry which is preliminary data.</text>
</comment>
<keyword evidence="6" id="KW-0378">Hydrolase</keyword>
<keyword evidence="9" id="KW-0560">Oxidoreductase</keyword>
<gene>
    <name evidence="17" type="ORF">HF086_014110</name>
</gene>
<evidence type="ECO:0000259" key="16">
    <source>
        <dbReference type="PROSITE" id="PS50175"/>
    </source>
</evidence>
<evidence type="ECO:0000256" key="7">
    <source>
        <dbReference type="ARBA" id="ARBA00022840"/>
    </source>
</evidence>
<name>A0A922MMS8_SPOEX</name>
<evidence type="ECO:0000256" key="8">
    <source>
        <dbReference type="ARBA" id="ARBA00022842"/>
    </source>
</evidence>
<accession>A0A922MMS8</accession>
<dbReference type="Gene3D" id="3.40.50.980">
    <property type="match status" value="3"/>
</dbReference>
<dbReference type="Pfam" id="PF00077">
    <property type="entry name" value="RVP"/>
    <property type="match status" value="1"/>
</dbReference>
<dbReference type="GO" id="GO:0005777">
    <property type="term" value="C:peroxisome"/>
    <property type="evidence" value="ECO:0007669"/>
    <property type="project" value="UniProtKB-SubCell"/>
</dbReference>
<dbReference type="GO" id="GO:0006508">
    <property type="term" value="P:proteolysis"/>
    <property type="evidence" value="ECO:0007669"/>
    <property type="project" value="InterPro"/>
</dbReference>
<dbReference type="Proteomes" id="UP000814243">
    <property type="component" value="Unassembled WGS sequence"/>
</dbReference>
<dbReference type="Gene3D" id="2.30.38.10">
    <property type="entry name" value="Luciferase, Domain 3"/>
    <property type="match status" value="1"/>
</dbReference>
<dbReference type="GO" id="GO:0005524">
    <property type="term" value="F:ATP binding"/>
    <property type="evidence" value="ECO:0007669"/>
    <property type="project" value="UniProtKB-KW"/>
</dbReference>
<dbReference type="SUPFAM" id="SSF50630">
    <property type="entry name" value="Acid proteases"/>
    <property type="match status" value="1"/>
</dbReference>
<dbReference type="Gene3D" id="3.30.300.30">
    <property type="match status" value="1"/>
</dbReference>
<dbReference type="EMBL" id="JACEFF010000350">
    <property type="protein sequence ID" value="KAH9639246.1"/>
    <property type="molecule type" value="Genomic_DNA"/>
</dbReference>
<dbReference type="GO" id="GO:0016405">
    <property type="term" value="F:CoA-ligase activity"/>
    <property type="evidence" value="ECO:0007669"/>
    <property type="project" value="TreeGrafter"/>
</dbReference>
<keyword evidence="7" id="KW-0067">ATP-binding</keyword>
<comment type="catalytic activity">
    <reaction evidence="14">
        <text>firefly D-luciferin + ATP + O2 = firefly oxyluciferin + hnu + AMP + CO2 + diphosphate</text>
        <dbReference type="Rhea" id="RHEA:10732"/>
        <dbReference type="ChEBI" id="CHEBI:15379"/>
        <dbReference type="ChEBI" id="CHEBI:16526"/>
        <dbReference type="ChEBI" id="CHEBI:16792"/>
        <dbReference type="ChEBI" id="CHEBI:30212"/>
        <dbReference type="ChEBI" id="CHEBI:30616"/>
        <dbReference type="ChEBI" id="CHEBI:33019"/>
        <dbReference type="ChEBI" id="CHEBI:58038"/>
        <dbReference type="ChEBI" id="CHEBI:456215"/>
        <dbReference type="EC" id="1.13.12.7"/>
    </reaction>
</comment>
<dbReference type="InterPro" id="IPR000873">
    <property type="entry name" value="AMP-dep_synth/lig_dom"/>
</dbReference>
<dbReference type="CDD" id="cd00303">
    <property type="entry name" value="retropepsin_like"/>
    <property type="match status" value="1"/>
</dbReference>
<evidence type="ECO:0000313" key="17">
    <source>
        <dbReference type="EMBL" id="KAH9639246.1"/>
    </source>
</evidence>
<comment type="similarity">
    <text evidence="3">Belongs to the ATP-dependent AMP-binding enzyme family.</text>
</comment>
<dbReference type="InterPro" id="IPR018061">
    <property type="entry name" value="Retropepsins"/>
</dbReference>